<feature type="signal peptide" evidence="2">
    <location>
        <begin position="1"/>
        <end position="20"/>
    </location>
</feature>
<dbReference type="SUPFAM" id="SSF56925">
    <property type="entry name" value="OMPA-like"/>
    <property type="match status" value="1"/>
</dbReference>
<organism evidence="4 5">
    <name type="scientific">Pedobacter riviphilus</name>
    <dbReference type="NCBI Taxonomy" id="2766984"/>
    <lineage>
        <taxon>Bacteria</taxon>
        <taxon>Pseudomonadati</taxon>
        <taxon>Bacteroidota</taxon>
        <taxon>Sphingobacteriia</taxon>
        <taxon>Sphingobacteriales</taxon>
        <taxon>Sphingobacteriaceae</taxon>
        <taxon>Pedobacter</taxon>
    </lineage>
</organism>
<evidence type="ECO:0000313" key="5">
    <source>
        <dbReference type="Proteomes" id="UP000516439"/>
    </source>
</evidence>
<dbReference type="Pfam" id="PF13505">
    <property type="entry name" value="OMP_b-brl"/>
    <property type="match status" value="1"/>
</dbReference>
<dbReference type="Proteomes" id="UP000516439">
    <property type="component" value="Chromosome"/>
</dbReference>
<name>A0ABX6TCZ4_9SPHI</name>
<feature type="domain" description="Outer membrane protein beta-barrel" evidence="3">
    <location>
        <begin position="7"/>
        <end position="201"/>
    </location>
</feature>
<accession>A0ABX6TCZ4</accession>
<reference evidence="4 5" key="1">
    <citation type="submission" date="2020-09" db="EMBL/GenBank/DDBJ databases">
        <title>Pedobacter sp. SW-16 isolated from soil near Yeocheon.</title>
        <authorList>
            <person name="Im H.S."/>
            <person name="Joung Y."/>
            <person name="Lee S.-S."/>
        </authorList>
    </citation>
    <scope>NUCLEOTIDE SEQUENCE [LARGE SCALE GENOMIC DNA]</scope>
    <source>
        <strain evidence="4 5">SW-16</strain>
    </source>
</reference>
<sequence>MKKQLLTLVAVCAIAMAAHAQTEKGYNLIGGSFNISSSKTESPNYEKRNYYTINPSYAHFFSKNLAIGLTAGFSYSKNFNSNFDSNFNTTSTRTSKQKSFSVGPVVRYYIDIVDKLKAFGQFSGTIGIVKTNETSTYTYNYPPSSKFTQYHASIQPGLAFFPTKKLGIELGFPLLSYNKIDYDGKEPSNIWYETEAFDFGFNTFNPFLGFNFHF</sequence>
<protein>
    <submittedName>
        <fullName evidence="4">Outer membrane beta-barrel protein</fullName>
    </submittedName>
</protein>
<keyword evidence="5" id="KW-1185">Reference proteome</keyword>
<evidence type="ECO:0000313" key="4">
    <source>
        <dbReference type="EMBL" id="QNR82780.1"/>
    </source>
</evidence>
<dbReference type="RefSeq" id="WP_190326061.1">
    <property type="nucleotide sequence ID" value="NZ_CP061171.1"/>
</dbReference>
<dbReference type="EMBL" id="CP061171">
    <property type="protein sequence ID" value="QNR82780.1"/>
    <property type="molecule type" value="Genomic_DNA"/>
</dbReference>
<evidence type="ECO:0000259" key="3">
    <source>
        <dbReference type="Pfam" id="PF13505"/>
    </source>
</evidence>
<evidence type="ECO:0000256" key="2">
    <source>
        <dbReference type="SAM" id="SignalP"/>
    </source>
</evidence>
<dbReference type="InterPro" id="IPR011250">
    <property type="entry name" value="OMP/PagP_B-barrel"/>
</dbReference>
<dbReference type="InterPro" id="IPR027385">
    <property type="entry name" value="Beta-barrel_OMP"/>
</dbReference>
<feature type="chain" id="PRO_5045186851" evidence="2">
    <location>
        <begin position="21"/>
        <end position="214"/>
    </location>
</feature>
<evidence type="ECO:0000256" key="1">
    <source>
        <dbReference type="ARBA" id="ARBA00022729"/>
    </source>
</evidence>
<gene>
    <name evidence="4" type="ORF">H9N25_12305</name>
</gene>
<keyword evidence="1 2" id="KW-0732">Signal</keyword>
<proteinExistence type="predicted"/>